<dbReference type="SUPFAM" id="SSF46689">
    <property type="entry name" value="Homeodomain-like"/>
    <property type="match status" value="1"/>
</dbReference>
<proteinExistence type="predicted"/>
<comment type="caution">
    <text evidence="1">The sequence shown here is derived from an EMBL/GenBank/DDBJ whole genome shotgun (WGS) entry which is preliminary data.</text>
</comment>
<organism evidence="1 2">
    <name type="scientific">Haloactinomyces albus</name>
    <dbReference type="NCBI Taxonomy" id="1352928"/>
    <lineage>
        <taxon>Bacteria</taxon>
        <taxon>Bacillati</taxon>
        <taxon>Actinomycetota</taxon>
        <taxon>Actinomycetes</taxon>
        <taxon>Actinopolysporales</taxon>
        <taxon>Actinopolysporaceae</taxon>
        <taxon>Haloactinomyces</taxon>
    </lineage>
</organism>
<dbReference type="EMBL" id="JAVDXW010000002">
    <property type="protein sequence ID" value="MDR7304542.1"/>
    <property type="molecule type" value="Genomic_DNA"/>
</dbReference>
<gene>
    <name evidence="1" type="ORF">JOF55_004786</name>
</gene>
<evidence type="ECO:0000313" key="2">
    <source>
        <dbReference type="Proteomes" id="UP001180845"/>
    </source>
</evidence>
<evidence type="ECO:0000313" key="1">
    <source>
        <dbReference type="EMBL" id="MDR7304542.1"/>
    </source>
</evidence>
<dbReference type="Proteomes" id="UP001180845">
    <property type="component" value="Unassembled WGS sequence"/>
</dbReference>
<name>A0AAE4CQX1_9ACTN</name>
<dbReference type="Pfam" id="PF01527">
    <property type="entry name" value="HTH_Tnp_1"/>
    <property type="match status" value="1"/>
</dbReference>
<dbReference type="Gene3D" id="1.10.10.60">
    <property type="entry name" value="Homeodomain-like"/>
    <property type="match status" value="1"/>
</dbReference>
<reference evidence="1" key="1">
    <citation type="submission" date="2023-07" db="EMBL/GenBank/DDBJ databases">
        <title>Sequencing the genomes of 1000 actinobacteria strains.</title>
        <authorList>
            <person name="Klenk H.-P."/>
        </authorList>
    </citation>
    <scope>NUCLEOTIDE SEQUENCE</scope>
    <source>
        <strain evidence="1">DSM 45977</strain>
    </source>
</reference>
<dbReference type="InterPro" id="IPR009057">
    <property type="entry name" value="Homeodomain-like_sf"/>
</dbReference>
<sequence>MATSRRRHTAEYRNHAVELIRESGKPIAEVARDLGINEGTLANWTNKARQSDADDEKPLTTSERAELEQFRNDYHTVRMERDFLRRAAEYFASHPK</sequence>
<protein>
    <submittedName>
        <fullName evidence="1">Transposase</fullName>
    </submittedName>
</protein>
<accession>A0AAE4CQX1</accession>
<dbReference type="InterPro" id="IPR002514">
    <property type="entry name" value="Transposase_8"/>
</dbReference>
<dbReference type="GO" id="GO:0006313">
    <property type="term" value="P:DNA transposition"/>
    <property type="evidence" value="ECO:0007669"/>
    <property type="project" value="InterPro"/>
</dbReference>
<dbReference type="AlphaFoldDB" id="A0AAE4CQX1"/>
<dbReference type="GO" id="GO:0003677">
    <property type="term" value="F:DNA binding"/>
    <property type="evidence" value="ECO:0007669"/>
    <property type="project" value="InterPro"/>
</dbReference>
<dbReference type="GO" id="GO:0004803">
    <property type="term" value="F:transposase activity"/>
    <property type="evidence" value="ECO:0007669"/>
    <property type="project" value="InterPro"/>
</dbReference>
<keyword evidence="2" id="KW-1185">Reference proteome</keyword>
<dbReference type="RefSeq" id="WP_310278767.1">
    <property type="nucleotide sequence ID" value="NZ_JAVDXW010000002.1"/>
</dbReference>